<dbReference type="Gene3D" id="3.40.395.10">
    <property type="entry name" value="Adenoviral Proteinase, Chain A"/>
    <property type="match status" value="1"/>
</dbReference>
<evidence type="ECO:0000313" key="2">
    <source>
        <dbReference type="Proteomes" id="UP000008063"/>
    </source>
</evidence>
<feature type="non-terminal residue" evidence="1">
    <location>
        <position position="69"/>
    </location>
</feature>
<dbReference type="InParanoid" id="F8PIT3"/>
<dbReference type="SUPFAM" id="SSF54001">
    <property type="entry name" value="Cysteine proteinases"/>
    <property type="match status" value="1"/>
</dbReference>
<dbReference type="OrthoDB" id="2976051at2759"/>
<evidence type="ECO:0008006" key="3">
    <source>
        <dbReference type="Google" id="ProtNLM"/>
    </source>
</evidence>
<sequence length="69" mass="8282">CAVFSTFNLPLVHDDATDDRLWMSVRWRHYWERDIWIVPIHRPGLVGHWTAAIIKLKTLKIHHFNSFTD</sequence>
<dbReference type="STRING" id="936435.F8PIT3"/>
<reference evidence="2" key="1">
    <citation type="journal article" date="2011" name="Science">
        <title>The plant cell wall-decomposing machinery underlies the functional diversity of forest fungi.</title>
        <authorList>
            <person name="Eastwood D.C."/>
            <person name="Floudas D."/>
            <person name="Binder M."/>
            <person name="Majcherczyk A."/>
            <person name="Schneider P."/>
            <person name="Aerts A."/>
            <person name="Asiegbu F.O."/>
            <person name="Baker S.E."/>
            <person name="Barry K."/>
            <person name="Bendiksby M."/>
            <person name="Blumentritt M."/>
            <person name="Coutinho P.M."/>
            <person name="Cullen D."/>
            <person name="de Vries R.P."/>
            <person name="Gathman A."/>
            <person name="Goodell B."/>
            <person name="Henrissat B."/>
            <person name="Ihrmark K."/>
            <person name="Kauserud H."/>
            <person name="Kohler A."/>
            <person name="LaButti K."/>
            <person name="Lapidus A."/>
            <person name="Lavin J.L."/>
            <person name="Lee Y.-H."/>
            <person name="Lindquist E."/>
            <person name="Lilly W."/>
            <person name="Lucas S."/>
            <person name="Morin E."/>
            <person name="Murat C."/>
            <person name="Oguiza J.A."/>
            <person name="Park J."/>
            <person name="Pisabarro A.G."/>
            <person name="Riley R."/>
            <person name="Rosling A."/>
            <person name="Salamov A."/>
            <person name="Schmidt O."/>
            <person name="Schmutz J."/>
            <person name="Skrede I."/>
            <person name="Stenlid J."/>
            <person name="Wiebenga A."/>
            <person name="Xie X."/>
            <person name="Kuees U."/>
            <person name="Hibbett D.S."/>
            <person name="Hoffmeister D."/>
            <person name="Hoegberg N."/>
            <person name="Martin F."/>
            <person name="Grigoriev I.V."/>
            <person name="Watkinson S.C."/>
        </authorList>
    </citation>
    <scope>NUCLEOTIDE SEQUENCE [LARGE SCALE GENOMIC DNA]</scope>
    <source>
        <strain evidence="2">strain S7.3</strain>
    </source>
</reference>
<dbReference type="AlphaFoldDB" id="F8PIT3"/>
<organism evidence="2">
    <name type="scientific">Serpula lacrymans var. lacrymans (strain S7.3)</name>
    <name type="common">Dry rot fungus</name>
    <dbReference type="NCBI Taxonomy" id="936435"/>
    <lineage>
        <taxon>Eukaryota</taxon>
        <taxon>Fungi</taxon>
        <taxon>Dikarya</taxon>
        <taxon>Basidiomycota</taxon>
        <taxon>Agaricomycotina</taxon>
        <taxon>Agaricomycetes</taxon>
        <taxon>Agaricomycetidae</taxon>
        <taxon>Boletales</taxon>
        <taxon>Coniophorineae</taxon>
        <taxon>Serpulaceae</taxon>
        <taxon>Serpula</taxon>
    </lineage>
</organism>
<dbReference type="InterPro" id="IPR038765">
    <property type="entry name" value="Papain-like_cys_pep_sf"/>
</dbReference>
<accession>F8PIT3</accession>
<dbReference type="OMA" id="ERDIWIV"/>
<protein>
    <recommendedName>
        <fullName evidence="3">Ubiquitin-like protease family profile domain-containing protein</fullName>
    </recommendedName>
</protein>
<evidence type="ECO:0000313" key="1">
    <source>
        <dbReference type="EMBL" id="EGO03716.1"/>
    </source>
</evidence>
<gene>
    <name evidence="1" type="ORF">SERLA73DRAFT_27649</name>
</gene>
<name>F8PIT3_SERL3</name>
<dbReference type="HOGENOM" id="CLU_2564715_0_0_1"/>
<keyword evidence="2" id="KW-1185">Reference proteome</keyword>
<proteinExistence type="predicted"/>
<dbReference type="EMBL" id="GL945475">
    <property type="protein sequence ID" value="EGO03716.1"/>
    <property type="molecule type" value="Genomic_DNA"/>
</dbReference>
<dbReference type="Proteomes" id="UP000008063">
    <property type="component" value="Unassembled WGS sequence"/>
</dbReference>
<feature type="non-terminal residue" evidence="1">
    <location>
        <position position="1"/>
    </location>
</feature>